<dbReference type="EMBL" id="FOZK01000002">
    <property type="protein sequence ID" value="SFR97583.1"/>
    <property type="molecule type" value="Genomic_DNA"/>
</dbReference>
<gene>
    <name evidence="1" type="ORF">SAMN05216559_1878</name>
</gene>
<dbReference type="Pfam" id="PF04250">
    <property type="entry name" value="DUF429"/>
    <property type="match status" value="1"/>
</dbReference>
<sequence>MAEHVGVDWGSNGWVCARWNDGDGWDAMVLPSFLDVWCEYESADRILVDIPIGLPDVGDHRACDTEAKEVLSHAHQRVFLTPPRKALEHESYEKAKEETDSSMTTQAWSILPRIREVDTFLSEYPEAKGQIREAHPEVCFEKLDGGVGGASSKQSESGVEARIEILKQFDEYDVDEAYPDLVDEHIENLDAWGRRFRSSNRDDLLDAMGLAVMSSRAGDALRFLPVAAESPPEDSEGLPMEIVYFDPSSQ</sequence>
<evidence type="ECO:0000313" key="2">
    <source>
        <dbReference type="Proteomes" id="UP000199062"/>
    </source>
</evidence>
<reference evidence="1 2" key="1">
    <citation type="submission" date="2016-10" db="EMBL/GenBank/DDBJ databases">
        <authorList>
            <person name="de Groot N.N."/>
        </authorList>
    </citation>
    <scope>NUCLEOTIDE SEQUENCE [LARGE SCALE GENOMIC DNA]</scope>
    <source>
        <strain evidence="1 2">CGMCC 1.10457</strain>
    </source>
</reference>
<dbReference type="Proteomes" id="UP000199062">
    <property type="component" value="Unassembled WGS sequence"/>
</dbReference>
<organism evidence="1 2">
    <name type="scientific">Halomicrobium zhouii</name>
    <dbReference type="NCBI Taxonomy" id="767519"/>
    <lineage>
        <taxon>Archaea</taxon>
        <taxon>Methanobacteriati</taxon>
        <taxon>Methanobacteriota</taxon>
        <taxon>Stenosarchaea group</taxon>
        <taxon>Halobacteria</taxon>
        <taxon>Halobacteriales</taxon>
        <taxon>Haloarculaceae</taxon>
        <taxon>Halomicrobium</taxon>
    </lineage>
</organism>
<dbReference type="OrthoDB" id="132880at2157"/>
<proteinExistence type="predicted"/>
<accession>A0A1I6L248</accession>
<protein>
    <submittedName>
        <fullName evidence="1">Predicted nuclease (RNAse H fold)</fullName>
    </submittedName>
</protein>
<evidence type="ECO:0000313" key="1">
    <source>
        <dbReference type="EMBL" id="SFR97583.1"/>
    </source>
</evidence>
<dbReference type="InterPro" id="IPR007362">
    <property type="entry name" value="DUF429"/>
</dbReference>
<keyword evidence="2" id="KW-1185">Reference proteome</keyword>
<dbReference type="RefSeq" id="WP_089816141.1">
    <property type="nucleotide sequence ID" value="NZ_FOZK01000002.1"/>
</dbReference>
<dbReference type="AlphaFoldDB" id="A0A1I6L248"/>
<name>A0A1I6L248_9EURY</name>